<evidence type="ECO:0000256" key="2">
    <source>
        <dbReference type="ARBA" id="ARBA00022475"/>
    </source>
</evidence>
<evidence type="ECO:0000313" key="9">
    <source>
        <dbReference type="Proteomes" id="UP000240569"/>
    </source>
</evidence>
<dbReference type="Pfam" id="PF00953">
    <property type="entry name" value="Glycos_transf_4"/>
    <property type="match status" value="1"/>
</dbReference>
<evidence type="ECO:0000256" key="7">
    <source>
        <dbReference type="SAM" id="Phobius"/>
    </source>
</evidence>
<organism evidence="8 9">
    <name type="scientific">Candidatus Marsarchaeota G1 archaeon BE_D</name>
    <dbReference type="NCBI Taxonomy" id="1978156"/>
    <lineage>
        <taxon>Archaea</taxon>
        <taxon>Candidatus Marsarchaeota</taxon>
        <taxon>Candidatus Marsarchaeota group 1</taxon>
    </lineage>
</organism>
<evidence type="ECO:0000256" key="6">
    <source>
        <dbReference type="ARBA" id="ARBA00023136"/>
    </source>
</evidence>
<proteinExistence type="predicted"/>
<evidence type="ECO:0000256" key="5">
    <source>
        <dbReference type="ARBA" id="ARBA00022989"/>
    </source>
</evidence>
<keyword evidence="4 7" id="KW-0812">Transmembrane</keyword>
<evidence type="ECO:0000256" key="1">
    <source>
        <dbReference type="ARBA" id="ARBA00004651"/>
    </source>
</evidence>
<keyword evidence="5 7" id="KW-1133">Transmembrane helix</keyword>
<keyword evidence="3" id="KW-0808">Transferase</keyword>
<keyword evidence="6 7" id="KW-0472">Membrane</keyword>
<dbReference type="PANTHER" id="PTHR22926:SF3">
    <property type="entry name" value="UNDECAPRENYL-PHOSPHATE ALPHA-N-ACETYLGLUCOSAMINYL 1-PHOSPHATE TRANSFERASE"/>
    <property type="match status" value="1"/>
</dbReference>
<feature type="transmembrane region" description="Helical" evidence="7">
    <location>
        <begin position="131"/>
        <end position="153"/>
    </location>
</feature>
<evidence type="ECO:0000256" key="4">
    <source>
        <dbReference type="ARBA" id="ARBA00022692"/>
    </source>
</evidence>
<feature type="transmembrane region" description="Helical" evidence="7">
    <location>
        <begin position="74"/>
        <end position="92"/>
    </location>
</feature>
<keyword evidence="2" id="KW-1003">Cell membrane</keyword>
<dbReference type="GO" id="GO:0044038">
    <property type="term" value="P:cell wall macromolecule biosynthetic process"/>
    <property type="evidence" value="ECO:0007669"/>
    <property type="project" value="TreeGrafter"/>
</dbReference>
<accession>A0A2R6AKK2</accession>
<dbReference type="Proteomes" id="UP000240569">
    <property type="component" value="Unassembled WGS sequence"/>
</dbReference>
<feature type="transmembrane region" description="Helical" evidence="7">
    <location>
        <begin position="165"/>
        <end position="187"/>
    </location>
</feature>
<comment type="caution">
    <text evidence="8">The sequence shown here is derived from an EMBL/GenBank/DDBJ whole genome shotgun (WGS) entry which is preliminary data.</text>
</comment>
<sequence length="338" mass="37677">MLFASITAFVVAATFVSIALYLLKDMFIKKGYYGLDVHKPTNPKVAEMGGLVSSFFVIFVLSALWFYLKAPLKSLDFVFDLTFVYYTLFGLVDDLSSLNGKIKLFLSLFGGVFVELVAELFDIKFYSPRPFLPLIGQIHGIYTLYPFLIPIALAITSNAYNMYDVYNGTLSFASIANYLLIGTLVIFDLDSGYPAFFSFLAFLCAGVSLGLFIVNRYPSRFFLGDVGSLPLGAAFGMLAIMSHLEIVSAIAIMPMLMNGFLVFASAKKIFERHEIKQRPVIVENGLIRANPSKEAPMSLANILTSRKPLTEKQIIIRYHLLSIISIILAIFTFLLTPW</sequence>
<dbReference type="EMBL" id="NEXD01000001">
    <property type="protein sequence ID" value="PSN86887.1"/>
    <property type="molecule type" value="Genomic_DNA"/>
</dbReference>
<evidence type="ECO:0000313" key="8">
    <source>
        <dbReference type="EMBL" id="PSN86887.1"/>
    </source>
</evidence>
<comment type="subcellular location">
    <subcellularLocation>
        <location evidence="1">Cell membrane</location>
        <topology evidence="1">Multi-pass membrane protein</topology>
    </subcellularLocation>
</comment>
<feature type="transmembrane region" description="Helical" evidence="7">
    <location>
        <begin position="6"/>
        <end position="24"/>
    </location>
</feature>
<dbReference type="GO" id="GO:0005886">
    <property type="term" value="C:plasma membrane"/>
    <property type="evidence" value="ECO:0007669"/>
    <property type="project" value="UniProtKB-SubCell"/>
</dbReference>
<protein>
    <recommendedName>
        <fullName evidence="10">UDP-N-acetylglucosamine-1-phosphate transferase</fullName>
    </recommendedName>
</protein>
<feature type="transmembrane region" description="Helical" evidence="7">
    <location>
        <begin position="315"/>
        <end position="335"/>
    </location>
</feature>
<evidence type="ECO:0000256" key="3">
    <source>
        <dbReference type="ARBA" id="ARBA00022679"/>
    </source>
</evidence>
<reference evidence="8 9" key="1">
    <citation type="submission" date="2017-04" db="EMBL/GenBank/DDBJ databases">
        <title>Novel microbial lineages endemic to geothermal iron-oxide mats fill important gaps in the evolutionary history of Archaea.</title>
        <authorList>
            <person name="Jay Z.J."/>
            <person name="Beam J.P."/>
            <person name="Dlakic M."/>
            <person name="Rusch D.B."/>
            <person name="Kozubal M.A."/>
            <person name="Inskeep W.P."/>
        </authorList>
    </citation>
    <scope>NUCLEOTIDE SEQUENCE [LARGE SCALE GENOMIC DNA]</scope>
    <source>
        <strain evidence="8">BE_D</strain>
    </source>
</reference>
<feature type="transmembrane region" description="Helical" evidence="7">
    <location>
        <begin position="193"/>
        <end position="214"/>
    </location>
</feature>
<dbReference type="GO" id="GO:0071555">
    <property type="term" value="P:cell wall organization"/>
    <property type="evidence" value="ECO:0007669"/>
    <property type="project" value="TreeGrafter"/>
</dbReference>
<dbReference type="AlphaFoldDB" id="A0A2R6AKK2"/>
<dbReference type="GO" id="GO:0016780">
    <property type="term" value="F:phosphotransferase activity, for other substituted phosphate groups"/>
    <property type="evidence" value="ECO:0007669"/>
    <property type="project" value="InterPro"/>
</dbReference>
<dbReference type="PANTHER" id="PTHR22926">
    <property type="entry name" value="PHOSPHO-N-ACETYLMURAMOYL-PENTAPEPTIDE-TRANSFERASE"/>
    <property type="match status" value="1"/>
</dbReference>
<dbReference type="InterPro" id="IPR000715">
    <property type="entry name" value="Glycosyl_transferase_4"/>
</dbReference>
<feature type="transmembrane region" description="Helical" evidence="7">
    <location>
        <begin position="45"/>
        <end position="68"/>
    </location>
</feature>
<evidence type="ECO:0008006" key="10">
    <source>
        <dbReference type="Google" id="ProtNLM"/>
    </source>
</evidence>
<feature type="transmembrane region" description="Helical" evidence="7">
    <location>
        <begin position="104"/>
        <end position="125"/>
    </location>
</feature>
<gene>
    <name evidence="8" type="ORF">B9Q02_00315</name>
</gene>
<feature type="transmembrane region" description="Helical" evidence="7">
    <location>
        <begin position="221"/>
        <end position="240"/>
    </location>
</feature>
<feature type="transmembrane region" description="Helical" evidence="7">
    <location>
        <begin position="246"/>
        <end position="266"/>
    </location>
</feature>
<name>A0A2R6AKK2_9ARCH</name>